<dbReference type="InterPro" id="IPR011989">
    <property type="entry name" value="ARM-like"/>
</dbReference>
<dbReference type="SUPFAM" id="SSF48371">
    <property type="entry name" value="ARM repeat"/>
    <property type="match status" value="1"/>
</dbReference>
<dbReference type="AlphaFoldDB" id="A0A7V8V4C4"/>
<dbReference type="RefSeq" id="WP_207396157.1">
    <property type="nucleotide sequence ID" value="NZ_JABRWO010000004.1"/>
</dbReference>
<evidence type="ECO:0000313" key="2">
    <source>
        <dbReference type="Proteomes" id="UP000551616"/>
    </source>
</evidence>
<reference evidence="1 2" key="1">
    <citation type="submission" date="2020-05" db="EMBL/GenBank/DDBJ databases">
        <title>Bremerella alba sp. nov., a novel planctomycete isolated from the surface of the macroalga Fucus spiralis.</title>
        <authorList>
            <person name="Godinho O."/>
            <person name="Botelho R."/>
            <person name="Albuquerque L."/>
            <person name="Wiegand S."/>
            <person name="Da Costa M.S."/>
            <person name="Lobo-Da-Cunha A."/>
            <person name="Jogler C."/>
            <person name="Lage O.M."/>
        </authorList>
    </citation>
    <scope>NUCLEOTIDE SEQUENCE [LARGE SCALE GENOMIC DNA]</scope>
    <source>
        <strain evidence="1 2">FF15</strain>
    </source>
</reference>
<sequence length="734" mass="81038">MQRFLEIAFTAYVLVGLIIVQDASAQQREQLAPETPVDTAAIQTIKESNPTTPEQLIDAALLSADLGRSDLSKVYLQKLIENDPNEDEVLAAQQKLGTGRIFRLQSIESLQPEGATAATMLLTKLDRYFKDIKRLNKLVDQLIDKDEFTRNQAVKQLKNAGTDAANPLFNALADPGREAVRPAAKRMLVSLGRTIYEPLLAALDSSDPLFVAELVDVAKELDLDQATQFLVGPYVLTDDDQLRSQIGQYLDATVRTRPTEEDVKVYLAKRVKRYLGDGPMFPVNEDGLVELWTWDAEKKQVVMTPVPPADAEVATAGQLLRDLYALDETNAEVQVQAALAAMQRMGVLDESDTELKKLVDQHGVELLQLALVQALEDRKFAQAAVVACEQIGETKNADLLIAIEGKLSPLALALQSPVYRIRRAAAKAILTIDPKSPYAGSAELLDTLGFMASAQGKRNILLGELHQQRAQNMAGLLAELQLEPLVTPGGRELFKQAYSSPDIEAIFISKPLALPAMMESVQILRKDRRTADLPIGIIAPIGEVVHYQLRTKDDPLTHVMIRPNDVEGFVFQLKQLYLSQGRLLVPADQREADAEFAIKEMSRMLDVSDEYDFYNFLKIEEIAVRRLVDENVTGDIANLLGKLATPAAQTALVDYASDPFNPLAQRQACADAMQAAIERRGILLTKDQIIAQFDRYNASEELDPETQAVLGKILDILEAPTQSVRFDQPAKIGP</sequence>
<proteinExistence type="predicted"/>
<keyword evidence="2" id="KW-1185">Reference proteome</keyword>
<dbReference type="Gene3D" id="1.25.10.10">
    <property type="entry name" value="Leucine-rich Repeat Variant"/>
    <property type="match status" value="1"/>
</dbReference>
<organism evidence="1 2">
    <name type="scientific">Bremerella alba</name>
    <dbReference type="NCBI Taxonomy" id="980252"/>
    <lineage>
        <taxon>Bacteria</taxon>
        <taxon>Pseudomonadati</taxon>
        <taxon>Planctomycetota</taxon>
        <taxon>Planctomycetia</taxon>
        <taxon>Pirellulales</taxon>
        <taxon>Pirellulaceae</taxon>
        <taxon>Bremerella</taxon>
    </lineage>
</organism>
<protein>
    <recommendedName>
        <fullName evidence="3">HEAT repeat domain-containing protein</fullName>
    </recommendedName>
</protein>
<comment type="caution">
    <text evidence="1">The sequence shown here is derived from an EMBL/GenBank/DDBJ whole genome shotgun (WGS) entry which is preliminary data.</text>
</comment>
<accession>A0A7V8V4C4</accession>
<dbReference type="Proteomes" id="UP000551616">
    <property type="component" value="Unassembled WGS sequence"/>
</dbReference>
<dbReference type="EMBL" id="JABRWO010000004">
    <property type="protein sequence ID" value="MBA2114703.1"/>
    <property type="molecule type" value="Genomic_DNA"/>
</dbReference>
<gene>
    <name evidence="1" type="ORF">HOV93_18690</name>
</gene>
<evidence type="ECO:0000313" key="1">
    <source>
        <dbReference type="EMBL" id="MBA2114703.1"/>
    </source>
</evidence>
<dbReference type="InterPro" id="IPR016024">
    <property type="entry name" value="ARM-type_fold"/>
</dbReference>
<evidence type="ECO:0008006" key="3">
    <source>
        <dbReference type="Google" id="ProtNLM"/>
    </source>
</evidence>
<name>A0A7V8V4C4_9BACT</name>